<feature type="region of interest" description="Disordered" evidence="1">
    <location>
        <begin position="62"/>
        <end position="86"/>
    </location>
</feature>
<dbReference type="EMBL" id="GG692420">
    <property type="protein sequence ID" value="EER43676.1"/>
    <property type="molecule type" value="Genomic_DNA"/>
</dbReference>
<organism evidence="2 3">
    <name type="scientific">Ajellomyces capsulatus (strain H143)</name>
    <name type="common">Darling's disease fungus</name>
    <name type="synonym">Histoplasma capsulatum</name>
    <dbReference type="NCBI Taxonomy" id="544712"/>
    <lineage>
        <taxon>Eukaryota</taxon>
        <taxon>Fungi</taxon>
        <taxon>Dikarya</taxon>
        <taxon>Ascomycota</taxon>
        <taxon>Pezizomycotina</taxon>
        <taxon>Eurotiomycetes</taxon>
        <taxon>Eurotiomycetidae</taxon>
        <taxon>Onygenales</taxon>
        <taxon>Ajellomycetaceae</taxon>
        <taxon>Histoplasma</taxon>
    </lineage>
</organism>
<accession>C6H5K5</accession>
<proteinExistence type="predicted"/>
<dbReference type="HOGENOM" id="CLU_1805613_0_0_1"/>
<protein>
    <submittedName>
        <fullName evidence="2">Uncharacterized protein</fullName>
    </submittedName>
</protein>
<dbReference type="Proteomes" id="UP000002624">
    <property type="component" value="Unassembled WGS sequence"/>
</dbReference>
<dbReference type="AlphaFoldDB" id="C6H5K5"/>
<reference evidence="3" key="1">
    <citation type="submission" date="2009-05" db="EMBL/GenBank/DDBJ databases">
        <title>The genome sequence of Ajellomyces capsulatus strain H143.</title>
        <authorList>
            <person name="Champion M."/>
            <person name="Cuomo C.A."/>
            <person name="Ma L.-J."/>
            <person name="Henn M.R."/>
            <person name="Sil A."/>
            <person name="Goldman B."/>
            <person name="Young S.K."/>
            <person name="Kodira C.D."/>
            <person name="Zeng Q."/>
            <person name="Koehrsen M."/>
            <person name="Alvarado L."/>
            <person name="Berlin A.M."/>
            <person name="Borenstein D."/>
            <person name="Chen Z."/>
            <person name="Engels R."/>
            <person name="Freedman E."/>
            <person name="Gellesch M."/>
            <person name="Goldberg J."/>
            <person name="Griggs A."/>
            <person name="Gujja S."/>
            <person name="Heiman D.I."/>
            <person name="Hepburn T.A."/>
            <person name="Howarth C."/>
            <person name="Jen D."/>
            <person name="Larson L."/>
            <person name="Lewis B."/>
            <person name="Mehta T."/>
            <person name="Park D."/>
            <person name="Pearson M."/>
            <person name="Roberts A."/>
            <person name="Saif S."/>
            <person name="Shea T.D."/>
            <person name="Shenoy N."/>
            <person name="Sisk P."/>
            <person name="Stolte C."/>
            <person name="Sykes S."/>
            <person name="Walk T."/>
            <person name="White J."/>
            <person name="Yandava C."/>
            <person name="Klein B."/>
            <person name="McEwen J.G."/>
            <person name="Puccia R."/>
            <person name="Goldman G.H."/>
            <person name="Felipe M.S."/>
            <person name="Nino-Vega G."/>
            <person name="San-Blas G."/>
            <person name="Taylor J.W."/>
            <person name="Mendoza L."/>
            <person name="Galagan J.E."/>
            <person name="Nusbaum C."/>
            <person name="Birren B.W."/>
        </authorList>
    </citation>
    <scope>NUCLEOTIDE SEQUENCE [LARGE SCALE GENOMIC DNA]</scope>
    <source>
        <strain evidence="3">H143</strain>
    </source>
</reference>
<name>C6H5K5_AJECH</name>
<sequence length="143" mass="15780">MNFHQPKLLAKYIKQGIVTGPHIGKWAEIGSVRRLLEAIIWVDFTEEQPLLCQQTGVCRPIWSNKEPGDKGQERGQGTPELDEATHTLERLRRLENGGSKIPRCAWSKVVAEGRPQGGGMELTQLGCSGGTDHRTSDPARIGI</sequence>
<dbReference type="VEuPathDB" id="FungiDB:HCDG_01706"/>
<evidence type="ECO:0000313" key="3">
    <source>
        <dbReference type="Proteomes" id="UP000002624"/>
    </source>
</evidence>
<evidence type="ECO:0000256" key="1">
    <source>
        <dbReference type="SAM" id="MobiDB-lite"/>
    </source>
</evidence>
<evidence type="ECO:0000313" key="2">
    <source>
        <dbReference type="EMBL" id="EER43676.1"/>
    </source>
</evidence>
<gene>
    <name evidence="2" type="ORF">HCDG_01706</name>
</gene>